<dbReference type="Proteomes" id="UP000321083">
    <property type="component" value="Unassembled WGS sequence"/>
</dbReference>
<dbReference type="GO" id="GO:0008477">
    <property type="term" value="F:purine nucleosidase activity"/>
    <property type="evidence" value="ECO:0007669"/>
    <property type="project" value="TreeGrafter"/>
</dbReference>
<reference evidence="4 5" key="2">
    <citation type="submission" date="2019-08" db="EMBL/GenBank/DDBJ databases">
        <authorList>
            <person name="Henke P."/>
        </authorList>
    </citation>
    <scope>NUCLEOTIDE SEQUENCE [LARGE SCALE GENOMIC DNA]</scope>
    <source>
        <strain evidence="4">Phe10_nw2017</strain>
    </source>
</reference>
<dbReference type="InterPro" id="IPR023186">
    <property type="entry name" value="IUNH"/>
</dbReference>
<evidence type="ECO:0000256" key="1">
    <source>
        <dbReference type="ARBA" id="ARBA00022801"/>
    </source>
</evidence>
<evidence type="ECO:0000313" key="4">
    <source>
        <dbReference type="EMBL" id="TWW12332.1"/>
    </source>
</evidence>
<dbReference type="InterPro" id="IPR036452">
    <property type="entry name" value="Ribo_hydro-like"/>
</dbReference>
<sequence>MTQKLLIDADPGIGDALAILIALADPALDVLALTACGGTVSGPQATRNLHYLTDLMDPLRHPRIGQAAYSEGPLAELPAGLPHPQALHGRFGLGDVEPLVPDLHNRRESARLIVDVVREHPGEVRILTFGPLTNVAMAFELDPELPVLLNGLICLGGSLHAVGDVTATAEFNFWSDPQAAGTVIRSPVGKILVPLEVGHSAGLTFEDIERLSGLIPSTPVGELATGLLQYSARACRQLMPFEEVTLPAAAALAIASRVASFDTAHVAADVETSGDLTRGTLVLDRRRFQHRQTNLEIVATVEADATVDYFCRGLRRAATRHG</sequence>
<dbReference type="GO" id="GO:0005829">
    <property type="term" value="C:cytosol"/>
    <property type="evidence" value="ECO:0007669"/>
    <property type="project" value="TreeGrafter"/>
</dbReference>
<feature type="domain" description="Inosine/uridine-preferring nucleoside hydrolase" evidence="3">
    <location>
        <begin position="5"/>
        <end position="306"/>
    </location>
</feature>
<dbReference type="SUPFAM" id="SSF53590">
    <property type="entry name" value="Nucleoside hydrolase"/>
    <property type="match status" value="1"/>
</dbReference>
<dbReference type="Pfam" id="PF01156">
    <property type="entry name" value="IU_nuc_hydro"/>
    <property type="match status" value="1"/>
</dbReference>
<dbReference type="PANTHER" id="PTHR12304">
    <property type="entry name" value="INOSINE-URIDINE PREFERRING NUCLEOSIDE HYDROLASE"/>
    <property type="match status" value="1"/>
</dbReference>
<keyword evidence="5" id="KW-1185">Reference proteome</keyword>
<name>A0A5C6MBT4_9PLAN</name>
<comment type="caution">
    <text evidence="4">The sequence shown here is derived from an EMBL/GenBank/DDBJ whole genome shotgun (WGS) entry which is preliminary data.</text>
</comment>
<dbReference type="AlphaFoldDB" id="A0A5C6MBT4"/>
<keyword evidence="2" id="KW-0326">Glycosidase</keyword>
<dbReference type="GO" id="GO:0006152">
    <property type="term" value="P:purine nucleoside catabolic process"/>
    <property type="evidence" value="ECO:0007669"/>
    <property type="project" value="TreeGrafter"/>
</dbReference>
<reference evidence="4 5" key="1">
    <citation type="submission" date="2019-08" db="EMBL/GenBank/DDBJ databases">
        <title>100 year-old enigma solved: identification of Planctomyces bekefii, the type genus and species of the phylum Planctomycetes.</title>
        <authorList>
            <person name="Svetlana D.N."/>
            <person name="Overmann J."/>
        </authorList>
    </citation>
    <scope>NUCLEOTIDE SEQUENCE [LARGE SCALE GENOMIC DNA]</scope>
    <source>
        <strain evidence="4">Phe10_nw2017</strain>
    </source>
</reference>
<organism evidence="4 5">
    <name type="scientific">Planctomyces bekefii</name>
    <dbReference type="NCBI Taxonomy" id="1653850"/>
    <lineage>
        <taxon>Bacteria</taxon>
        <taxon>Pseudomonadati</taxon>
        <taxon>Planctomycetota</taxon>
        <taxon>Planctomycetia</taxon>
        <taxon>Planctomycetales</taxon>
        <taxon>Planctomycetaceae</taxon>
        <taxon>Planctomyces</taxon>
    </lineage>
</organism>
<dbReference type="EMBL" id="SRHE01000018">
    <property type="protein sequence ID" value="TWW12332.1"/>
    <property type="molecule type" value="Genomic_DNA"/>
</dbReference>
<dbReference type="InterPro" id="IPR001910">
    <property type="entry name" value="Inosine/uridine_hydrolase_dom"/>
</dbReference>
<protein>
    <submittedName>
        <fullName evidence="4">Nucleoside hydrolase</fullName>
    </submittedName>
</protein>
<dbReference type="PANTHER" id="PTHR12304:SF4">
    <property type="entry name" value="URIDINE NUCLEOSIDASE"/>
    <property type="match status" value="1"/>
</dbReference>
<dbReference type="Gene3D" id="3.90.245.10">
    <property type="entry name" value="Ribonucleoside hydrolase-like"/>
    <property type="match status" value="1"/>
</dbReference>
<evidence type="ECO:0000256" key="2">
    <source>
        <dbReference type="ARBA" id="ARBA00023295"/>
    </source>
</evidence>
<evidence type="ECO:0000259" key="3">
    <source>
        <dbReference type="Pfam" id="PF01156"/>
    </source>
</evidence>
<gene>
    <name evidence="4" type="primary">iunH</name>
    <name evidence="4" type="ORF">E3A20_01950</name>
</gene>
<evidence type="ECO:0000313" key="5">
    <source>
        <dbReference type="Proteomes" id="UP000321083"/>
    </source>
</evidence>
<proteinExistence type="predicted"/>
<keyword evidence="1 4" id="KW-0378">Hydrolase</keyword>
<accession>A0A5C6MBT4</accession>